<name>A0ABR0HUR5_9PEZI</name>
<dbReference type="RefSeq" id="XP_062798156.1">
    <property type="nucleotide sequence ID" value="XM_062941065.1"/>
</dbReference>
<dbReference type="Proteomes" id="UP001323617">
    <property type="component" value="Unassembled WGS sequence"/>
</dbReference>
<proteinExistence type="predicted"/>
<reference evidence="2 3" key="1">
    <citation type="journal article" date="2023" name="bioRxiv">
        <title>High-quality genome assemblies of four members of thePodospora anserinaspecies complex.</title>
        <authorList>
            <person name="Ament-Velasquez S.L."/>
            <person name="Vogan A.A."/>
            <person name="Wallerman O."/>
            <person name="Hartmann F."/>
            <person name="Gautier V."/>
            <person name="Silar P."/>
            <person name="Giraud T."/>
            <person name="Johannesson H."/>
        </authorList>
    </citation>
    <scope>NUCLEOTIDE SEQUENCE [LARGE SCALE GENOMIC DNA]</scope>
    <source>
        <strain evidence="2 3">CBS 124.78</strain>
    </source>
</reference>
<evidence type="ECO:0000313" key="3">
    <source>
        <dbReference type="Proteomes" id="UP001323617"/>
    </source>
</evidence>
<organism evidence="2 3">
    <name type="scientific">Podospora pseudoanserina</name>
    <dbReference type="NCBI Taxonomy" id="2609844"/>
    <lineage>
        <taxon>Eukaryota</taxon>
        <taxon>Fungi</taxon>
        <taxon>Dikarya</taxon>
        <taxon>Ascomycota</taxon>
        <taxon>Pezizomycotina</taxon>
        <taxon>Sordariomycetes</taxon>
        <taxon>Sordariomycetidae</taxon>
        <taxon>Sordariales</taxon>
        <taxon>Podosporaceae</taxon>
        <taxon>Podospora</taxon>
    </lineage>
</organism>
<accession>A0ABR0HUR5</accession>
<keyword evidence="3" id="KW-1185">Reference proteome</keyword>
<dbReference type="EMBL" id="JAFFHC010000006">
    <property type="protein sequence ID" value="KAK4671860.1"/>
    <property type="molecule type" value="Genomic_DNA"/>
</dbReference>
<comment type="caution">
    <text evidence="2">The sequence shown here is derived from an EMBL/GenBank/DDBJ whole genome shotgun (WGS) entry which is preliminary data.</text>
</comment>
<protein>
    <submittedName>
        <fullName evidence="2">Uncharacterized protein</fullName>
    </submittedName>
</protein>
<gene>
    <name evidence="2" type="ORF">QC764_0099580</name>
</gene>
<evidence type="ECO:0000313" key="2">
    <source>
        <dbReference type="EMBL" id="KAK4671860.1"/>
    </source>
</evidence>
<sequence>MPSVSQPSQGASALEPTHVAILKPGTEISLWLWGGSTCETRAKPHKPFVPMAQSGRPRFLLHQKSAGREEKKKARPLITRPDLCGEEVGACDDVTTLFRQPKQQPDRGATIGELAPSAPYQHL</sequence>
<evidence type="ECO:0000256" key="1">
    <source>
        <dbReference type="SAM" id="MobiDB-lite"/>
    </source>
</evidence>
<feature type="region of interest" description="Disordered" evidence="1">
    <location>
        <begin position="97"/>
        <end position="123"/>
    </location>
</feature>
<dbReference type="GeneID" id="87961820"/>